<evidence type="ECO:0000256" key="8">
    <source>
        <dbReference type="ARBA" id="ARBA00022692"/>
    </source>
</evidence>
<keyword evidence="15" id="KW-1185">Reference proteome</keyword>
<dbReference type="GO" id="GO:0005789">
    <property type="term" value="C:endoplasmic reticulum membrane"/>
    <property type="evidence" value="ECO:0007669"/>
    <property type="project" value="UniProtKB-SubCell"/>
</dbReference>
<evidence type="ECO:0000256" key="11">
    <source>
        <dbReference type="ARBA" id="ARBA00023136"/>
    </source>
</evidence>
<comment type="caution">
    <text evidence="14">The sequence shown here is derived from an EMBL/GenBank/DDBJ whole genome shotgun (WGS) entry which is preliminary data.</text>
</comment>
<keyword evidence="8 13" id="KW-0812">Transmembrane</keyword>
<keyword evidence="11 13" id="KW-0472">Membrane</keyword>
<comment type="similarity">
    <text evidence="3 13">Belongs to the PIGM family.</text>
</comment>
<feature type="transmembrane region" description="Helical" evidence="13">
    <location>
        <begin position="178"/>
        <end position="200"/>
    </location>
</feature>
<feature type="transmembrane region" description="Helical" evidence="13">
    <location>
        <begin position="9"/>
        <end position="27"/>
    </location>
</feature>
<evidence type="ECO:0000256" key="3">
    <source>
        <dbReference type="ARBA" id="ARBA00011071"/>
    </source>
</evidence>
<evidence type="ECO:0000313" key="14">
    <source>
        <dbReference type="EMBL" id="KAF9520580.1"/>
    </source>
</evidence>
<keyword evidence="7 13" id="KW-0808">Transferase</keyword>
<dbReference type="EMBL" id="MU128911">
    <property type="protein sequence ID" value="KAF9520580.1"/>
    <property type="molecule type" value="Genomic_DNA"/>
</dbReference>
<evidence type="ECO:0000256" key="10">
    <source>
        <dbReference type="ARBA" id="ARBA00022989"/>
    </source>
</evidence>
<comment type="pathway">
    <text evidence="2 13">Glycolipid biosynthesis; glycosylphosphatidylinositol-anchor biosynthesis.</text>
</comment>
<evidence type="ECO:0000256" key="5">
    <source>
        <dbReference type="ARBA" id="ARBA00022502"/>
    </source>
</evidence>
<evidence type="ECO:0000256" key="12">
    <source>
        <dbReference type="ARBA" id="ARBA00025399"/>
    </source>
</evidence>
<dbReference type="GO" id="GO:0006506">
    <property type="term" value="P:GPI anchor biosynthetic process"/>
    <property type="evidence" value="ECO:0007669"/>
    <property type="project" value="UniProtKB-KW"/>
</dbReference>
<evidence type="ECO:0000256" key="2">
    <source>
        <dbReference type="ARBA" id="ARBA00004687"/>
    </source>
</evidence>
<keyword evidence="5 13" id="KW-0337">GPI-anchor biosynthesis</keyword>
<evidence type="ECO:0000256" key="6">
    <source>
        <dbReference type="ARBA" id="ARBA00022676"/>
    </source>
</evidence>
<keyword evidence="6 13" id="KW-0328">Glycosyltransferase</keyword>
<name>A0A9P6BAL2_9AGAM</name>
<dbReference type="GO" id="GO:1990529">
    <property type="term" value="C:glycosylphosphatidylinositol-mannosyltransferase I complex"/>
    <property type="evidence" value="ECO:0007669"/>
    <property type="project" value="TreeGrafter"/>
</dbReference>
<reference evidence="14" key="1">
    <citation type="journal article" date="2020" name="Nat. Commun.">
        <title>Large-scale genome sequencing of mycorrhizal fungi provides insights into the early evolution of symbiotic traits.</title>
        <authorList>
            <person name="Miyauchi S."/>
            <person name="Kiss E."/>
            <person name="Kuo A."/>
            <person name="Drula E."/>
            <person name="Kohler A."/>
            <person name="Sanchez-Garcia M."/>
            <person name="Morin E."/>
            <person name="Andreopoulos B."/>
            <person name="Barry K.W."/>
            <person name="Bonito G."/>
            <person name="Buee M."/>
            <person name="Carver A."/>
            <person name="Chen C."/>
            <person name="Cichocki N."/>
            <person name="Clum A."/>
            <person name="Culley D."/>
            <person name="Crous P.W."/>
            <person name="Fauchery L."/>
            <person name="Girlanda M."/>
            <person name="Hayes R.D."/>
            <person name="Keri Z."/>
            <person name="LaButti K."/>
            <person name="Lipzen A."/>
            <person name="Lombard V."/>
            <person name="Magnuson J."/>
            <person name="Maillard F."/>
            <person name="Murat C."/>
            <person name="Nolan M."/>
            <person name="Ohm R.A."/>
            <person name="Pangilinan J."/>
            <person name="Pereira M.F."/>
            <person name="Perotto S."/>
            <person name="Peter M."/>
            <person name="Pfister S."/>
            <person name="Riley R."/>
            <person name="Sitrit Y."/>
            <person name="Stielow J.B."/>
            <person name="Szollosi G."/>
            <person name="Zifcakova L."/>
            <person name="Stursova M."/>
            <person name="Spatafora J.W."/>
            <person name="Tedersoo L."/>
            <person name="Vaario L.M."/>
            <person name="Yamada A."/>
            <person name="Yan M."/>
            <person name="Wang P."/>
            <person name="Xu J."/>
            <person name="Bruns T."/>
            <person name="Baldrian P."/>
            <person name="Vilgalys R."/>
            <person name="Dunand C."/>
            <person name="Henrissat B."/>
            <person name="Grigoriev I.V."/>
            <person name="Hibbett D."/>
            <person name="Nagy L.G."/>
            <person name="Martin F.M."/>
        </authorList>
    </citation>
    <scope>NUCLEOTIDE SEQUENCE</scope>
    <source>
        <strain evidence="14">UP504</strain>
    </source>
</reference>
<proteinExistence type="inferred from homology"/>
<feature type="transmembrane region" description="Helical" evidence="13">
    <location>
        <begin position="80"/>
        <end position="107"/>
    </location>
</feature>
<dbReference type="EC" id="2.4.1.-" evidence="13"/>
<evidence type="ECO:0000256" key="7">
    <source>
        <dbReference type="ARBA" id="ARBA00022679"/>
    </source>
</evidence>
<comment type="function">
    <text evidence="12 13">Mannosyltransferase involved in glycosylphosphatidylinositol-anchor biosynthesis. Transfers the first alpha-1,4-mannose to GlcN-acyl-PI during GPI precursor assembly. Required for cell wall integrity.</text>
</comment>
<gene>
    <name evidence="14" type="ORF">BS47DRAFT_1335749</name>
</gene>
<feature type="transmembrane region" description="Helical" evidence="13">
    <location>
        <begin position="33"/>
        <end position="59"/>
    </location>
</feature>
<dbReference type="GO" id="GO:0004376">
    <property type="term" value="F:GPI mannosyltransferase activity"/>
    <property type="evidence" value="ECO:0007669"/>
    <property type="project" value="InterPro"/>
</dbReference>
<feature type="transmembrane region" description="Helical" evidence="13">
    <location>
        <begin position="220"/>
        <end position="241"/>
    </location>
</feature>
<evidence type="ECO:0000256" key="9">
    <source>
        <dbReference type="ARBA" id="ARBA00022824"/>
    </source>
</evidence>
<dbReference type="GO" id="GO:0051751">
    <property type="term" value="F:alpha-1,4-mannosyltransferase activity"/>
    <property type="evidence" value="ECO:0007669"/>
    <property type="project" value="InterPro"/>
</dbReference>
<dbReference type="AlphaFoldDB" id="A0A9P6BAL2"/>
<accession>A0A9P6BAL2</accession>
<feature type="transmembrane region" description="Helical" evidence="13">
    <location>
        <begin position="248"/>
        <end position="268"/>
    </location>
</feature>
<dbReference type="Proteomes" id="UP000886523">
    <property type="component" value="Unassembled WGS sequence"/>
</dbReference>
<dbReference type="PANTHER" id="PTHR12886">
    <property type="entry name" value="PIG-M MANNOSYLTRANSFERASE"/>
    <property type="match status" value="1"/>
</dbReference>
<comment type="caution">
    <text evidence="13">Lacks conserved residue(s) required for the propagation of feature annotation.</text>
</comment>
<keyword evidence="10 13" id="KW-1133">Transmembrane helix</keyword>
<dbReference type="PANTHER" id="PTHR12886:SF0">
    <property type="entry name" value="GPI MANNOSYLTRANSFERASE 1"/>
    <property type="match status" value="1"/>
</dbReference>
<comment type="subcellular location">
    <subcellularLocation>
        <location evidence="1 13">Endoplasmic reticulum membrane</location>
        <topology evidence="1 13">Multi-pass membrane protein</topology>
    </subcellularLocation>
</comment>
<dbReference type="Pfam" id="PF05007">
    <property type="entry name" value="Mannosyl_trans"/>
    <property type="match status" value="1"/>
</dbReference>
<keyword evidence="9 13" id="KW-0256">Endoplasmic reticulum</keyword>
<sequence>MPANISTRGSAESVLGLIVVSALALVLKRRYDAAAVVLGLAVHFKIYPFIYGASILALLRHSPSPPSPYSSGRRRLFTKLLSWAQVRFAVISIATFAALGGLMYGIWGHSFLQHTYFYHLTRRDHRHNFSLYFYPTYLNYSSSSSSKSPLQNPLVSFIPQMALSIGTGFMFGKDDITLAWFVQTACFVTFNKVCTSQYFMWYLWFLPLILPRLRLSFQRAGVLIAVWVGVQALWLSIAYKLEFLGEPVFFSLWAASALFLVANAWVLVEVVHAYG</sequence>
<protein>
    <recommendedName>
        <fullName evidence="4 13">GPI mannosyltransferase 1</fullName>
        <ecNumber evidence="13">2.4.1.-</ecNumber>
    </recommendedName>
    <alternativeName>
        <fullName evidence="13">GPI mannosyltransferase I</fullName>
    </alternativeName>
</protein>
<dbReference type="OrthoDB" id="1741594at2759"/>
<organism evidence="14 15">
    <name type="scientific">Hydnum rufescens UP504</name>
    <dbReference type="NCBI Taxonomy" id="1448309"/>
    <lineage>
        <taxon>Eukaryota</taxon>
        <taxon>Fungi</taxon>
        <taxon>Dikarya</taxon>
        <taxon>Basidiomycota</taxon>
        <taxon>Agaricomycotina</taxon>
        <taxon>Agaricomycetes</taxon>
        <taxon>Cantharellales</taxon>
        <taxon>Hydnaceae</taxon>
        <taxon>Hydnum</taxon>
    </lineage>
</organism>
<dbReference type="InterPro" id="IPR007704">
    <property type="entry name" value="PIG-M"/>
</dbReference>
<evidence type="ECO:0000256" key="13">
    <source>
        <dbReference type="RuleBase" id="RU365064"/>
    </source>
</evidence>
<evidence type="ECO:0000256" key="4">
    <source>
        <dbReference type="ARBA" id="ARBA00013797"/>
    </source>
</evidence>
<evidence type="ECO:0000256" key="1">
    <source>
        <dbReference type="ARBA" id="ARBA00004477"/>
    </source>
</evidence>
<evidence type="ECO:0000313" key="15">
    <source>
        <dbReference type="Proteomes" id="UP000886523"/>
    </source>
</evidence>